<feature type="transmembrane region" description="Helical" evidence="1">
    <location>
        <begin position="79"/>
        <end position="103"/>
    </location>
</feature>
<keyword evidence="1" id="KW-0812">Transmembrane</keyword>
<keyword evidence="3" id="KW-1185">Reference proteome</keyword>
<gene>
    <name evidence="2" type="ORF">OD750_020315</name>
</gene>
<evidence type="ECO:0000313" key="3">
    <source>
        <dbReference type="Proteomes" id="UP001139971"/>
    </source>
</evidence>
<dbReference type="Proteomes" id="UP001139971">
    <property type="component" value="Unassembled WGS sequence"/>
</dbReference>
<reference evidence="2" key="1">
    <citation type="submission" date="2023-02" db="EMBL/GenBank/DDBJ databases">
        <title>Tahibacter soli sp. nov. isolated from soil.</title>
        <authorList>
            <person name="Baek J.H."/>
            <person name="Lee J.K."/>
            <person name="Choi D.G."/>
            <person name="Jeon C.O."/>
        </authorList>
    </citation>
    <scope>NUCLEOTIDE SEQUENCE</scope>
    <source>
        <strain evidence="2">BL</strain>
    </source>
</reference>
<feature type="transmembrane region" description="Helical" evidence="1">
    <location>
        <begin position="49"/>
        <end position="67"/>
    </location>
</feature>
<feature type="transmembrane region" description="Helical" evidence="1">
    <location>
        <begin position="123"/>
        <end position="146"/>
    </location>
</feature>
<keyword evidence="1" id="KW-0472">Membrane</keyword>
<evidence type="ECO:0000313" key="2">
    <source>
        <dbReference type="EMBL" id="MDC8014896.1"/>
    </source>
</evidence>
<keyword evidence="1" id="KW-1133">Transmembrane helix</keyword>
<dbReference type="RefSeq" id="WP_263540866.1">
    <property type="nucleotide sequence ID" value="NZ_JAOVZO020000019.1"/>
</dbReference>
<feature type="transmembrane region" description="Helical" evidence="1">
    <location>
        <begin position="20"/>
        <end position="43"/>
    </location>
</feature>
<name>A0A9X3YRB2_9GAMM</name>
<dbReference type="AlphaFoldDB" id="A0A9X3YRB2"/>
<protein>
    <submittedName>
        <fullName evidence="2">Uncharacterized protein</fullName>
    </submittedName>
</protein>
<comment type="caution">
    <text evidence="2">The sequence shown here is derived from an EMBL/GenBank/DDBJ whole genome shotgun (WGS) entry which is preliminary data.</text>
</comment>
<dbReference type="EMBL" id="JAOVZO020000019">
    <property type="protein sequence ID" value="MDC8014896.1"/>
    <property type="molecule type" value="Genomic_DNA"/>
</dbReference>
<sequence length="149" mass="15157">MTVSTAAMTEPRRRASAFDVALSALIVVMIALAAGAVWAMIALWFGRPFAALALPLGMVIGFAMRSAGFGGTWLGAAAAALLTLVASAYAQGLIASTTVALAMGFNLLETLKRIGAEFAFAVAWARATPVDLAIFAAGAVIAAVVAGRR</sequence>
<proteinExistence type="predicted"/>
<organism evidence="2 3">
    <name type="scientific">Tahibacter soli</name>
    <dbReference type="NCBI Taxonomy" id="2983605"/>
    <lineage>
        <taxon>Bacteria</taxon>
        <taxon>Pseudomonadati</taxon>
        <taxon>Pseudomonadota</taxon>
        <taxon>Gammaproteobacteria</taxon>
        <taxon>Lysobacterales</taxon>
        <taxon>Rhodanobacteraceae</taxon>
        <taxon>Tahibacter</taxon>
    </lineage>
</organism>
<accession>A0A9X3YRB2</accession>
<evidence type="ECO:0000256" key="1">
    <source>
        <dbReference type="SAM" id="Phobius"/>
    </source>
</evidence>